<dbReference type="InterPro" id="IPR026465">
    <property type="entry name" value="Ser_adhes_glycop_N"/>
</dbReference>
<dbReference type="Proteomes" id="UP000273973">
    <property type="component" value="Unassembled WGS sequence"/>
</dbReference>
<evidence type="ECO:0000313" key="3">
    <source>
        <dbReference type="EMBL" id="RRR39918.1"/>
    </source>
</evidence>
<dbReference type="InterPro" id="IPR022263">
    <property type="entry name" value="KxYKxGKxW"/>
</dbReference>
<dbReference type="AlphaFoldDB" id="A0A3R8XI09"/>
<dbReference type="EMBL" id="RSDG01000167">
    <property type="protein sequence ID" value="RRR39918.1"/>
    <property type="molecule type" value="Genomic_DNA"/>
</dbReference>
<dbReference type="NCBIfam" id="TIGR04224">
    <property type="entry name" value="ser_adhes_Nterm"/>
    <property type="match status" value="1"/>
</dbReference>
<proteinExistence type="predicted"/>
<dbReference type="RefSeq" id="WP_125184426.1">
    <property type="nucleotide sequence ID" value="NZ_RSDG01000167.1"/>
</dbReference>
<protein>
    <submittedName>
        <fullName evidence="3">Accessory Sec-dependent serine-rich glycoprotein adhesin</fullName>
    </submittedName>
</protein>
<evidence type="ECO:0000256" key="1">
    <source>
        <dbReference type="ARBA" id="ARBA00022729"/>
    </source>
</evidence>
<dbReference type="Pfam" id="PF19258">
    <property type="entry name" value="KxYKxGKxW_sig"/>
    <property type="match status" value="1"/>
</dbReference>
<feature type="compositionally biased region" description="Low complexity" evidence="2">
    <location>
        <begin position="216"/>
        <end position="230"/>
    </location>
</feature>
<keyword evidence="1" id="KW-0732">Signal</keyword>
<gene>
    <name evidence="3" type="ORF">EJA00_12125</name>
</gene>
<dbReference type="NCBIfam" id="TIGR03715">
    <property type="entry name" value="KxYKxGKxW"/>
    <property type="match status" value="1"/>
</dbReference>
<evidence type="ECO:0000313" key="4">
    <source>
        <dbReference type="Proteomes" id="UP000273973"/>
    </source>
</evidence>
<accession>A0A3R8XI09</accession>
<organism evidence="3 4">
    <name type="scientific">Streptococcus suis</name>
    <dbReference type="NCBI Taxonomy" id="1307"/>
    <lineage>
        <taxon>Bacteria</taxon>
        <taxon>Bacillati</taxon>
        <taxon>Bacillota</taxon>
        <taxon>Bacilli</taxon>
        <taxon>Lactobacillales</taxon>
        <taxon>Streptococcaceae</taxon>
        <taxon>Streptococcus</taxon>
    </lineage>
</organism>
<comment type="caution">
    <text evidence="3">The sequence shown here is derived from an EMBL/GenBank/DDBJ whole genome shotgun (WGS) entry which is preliminary data.</text>
</comment>
<sequence length="309" mass="31542">MNKKRFNKHFDEIGRRSRVKMHKSGKNWVRTVLSQISLLRVIRGKGQAKVTLPIIETNEELRSSRLAYLQALLASGAAISGTTLALNTFAEEQVAVVEQQVDSTDTLVDKNIVVVENVLTEVVSEESVASDTGFATASEAGSGSASTSGSFSASQSASVSLSSSESASLSVSVSASTSASVSVSTSASESASTSVSMSVSSSLVEGKTSSIGAVGSENSSEPSGSKVSESSLVAVESRGALSYAPSTDLLAPTDALAQPDSTILAMATASSEVATGLVATSLNSSSSSQSETAQMANSLDYTNLDNAIA</sequence>
<reference evidence="3 4" key="1">
    <citation type="submission" date="2018-11" db="EMBL/GenBank/DDBJ databases">
        <authorList>
            <person name="Stevens M.J."/>
            <person name="Cernela N."/>
            <person name="Spoerry Serrano N."/>
            <person name="Schmitt S."/>
            <person name="Schrenzel J."/>
            <person name="Stephan R."/>
        </authorList>
    </citation>
    <scope>NUCLEOTIDE SEQUENCE [LARGE SCALE GENOMIC DNA]</scope>
    <source>
        <strain evidence="3 4">SS1014</strain>
    </source>
</reference>
<feature type="region of interest" description="Disordered" evidence="2">
    <location>
        <begin position="210"/>
        <end position="230"/>
    </location>
</feature>
<name>A0A3R8XI09_STRSU</name>
<evidence type="ECO:0000256" key="2">
    <source>
        <dbReference type="SAM" id="MobiDB-lite"/>
    </source>
</evidence>
<feature type="non-terminal residue" evidence="3">
    <location>
        <position position="309"/>
    </location>
</feature>
<reference evidence="3 4" key="2">
    <citation type="submission" date="2018-12" db="EMBL/GenBank/DDBJ databases">
        <title>Whole-genome sequences of fifteen clinical Streptococcus suis strains isolated from pigs between 2006 and 2018.</title>
        <authorList>
            <person name="Stevens M.J.A."/>
            <person name="Cernela N."/>
            <person name="Spoerry Serrano N."/>
            <person name="Schmitt S."/>
            <person name="Schrenzel J."/>
            <person name="Stephan R."/>
        </authorList>
    </citation>
    <scope>NUCLEOTIDE SEQUENCE [LARGE SCALE GENOMIC DNA]</scope>
    <source>
        <strain evidence="3 4">SS1014</strain>
    </source>
</reference>